<dbReference type="Pfam" id="PF07714">
    <property type="entry name" value="PK_Tyr_Ser-Thr"/>
    <property type="match status" value="1"/>
</dbReference>
<reference evidence="5 6" key="1">
    <citation type="journal article" date="2013" name="PLoS Genet.">
        <title>Distinctive expansion of potential virulence genes in the genome of the oomycete fish pathogen Saprolegnia parasitica.</title>
        <authorList>
            <person name="Jiang R.H."/>
            <person name="de Bruijn I."/>
            <person name="Haas B.J."/>
            <person name="Belmonte R."/>
            <person name="Lobach L."/>
            <person name="Christie J."/>
            <person name="van den Ackerveken G."/>
            <person name="Bottin A."/>
            <person name="Bulone V."/>
            <person name="Diaz-Moreno S.M."/>
            <person name="Dumas B."/>
            <person name="Fan L."/>
            <person name="Gaulin E."/>
            <person name="Govers F."/>
            <person name="Grenville-Briggs L.J."/>
            <person name="Horner N.R."/>
            <person name="Levin J.Z."/>
            <person name="Mammella M."/>
            <person name="Meijer H.J."/>
            <person name="Morris P."/>
            <person name="Nusbaum C."/>
            <person name="Oome S."/>
            <person name="Phillips A.J."/>
            <person name="van Rooyen D."/>
            <person name="Rzeszutek E."/>
            <person name="Saraiva M."/>
            <person name="Secombes C.J."/>
            <person name="Seidl M.F."/>
            <person name="Snel B."/>
            <person name="Stassen J.H."/>
            <person name="Sykes S."/>
            <person name="Tripathy S."/>
            <person name="van den Berg H."/>
            <person name="Vega-Arreguin J.C."/>
            <person name="Wawra S."/>
            <person name="Young S.K."/>
            <person name="Zeng Q."/>
            <person name="Dieguez-Uribeondo J."/>
            <person name="Russ C."/>
            <person name="Tyler B.M."/>
            <person name="van West P."/>
        </authorList>
    </citation>
    <scope>NUCLEOTIDE SEQUENCE [LARGE SCALE GENOMIC DNA]</scope>
    <source>
        <strain evidence="5 6">CBS 223.65</strain>
    </source>
</reference>
<keyword evidence="5" id="KW-0723">Serine/threonine-protein kinase</keyword>
<dbReference type="OMA" id="VHELHML"/>
<dbReference type="Gene3D" id="1.10.510.10">
    <property type="entry name" value="Transferase(Phosphotransferase) domain 1"/>
    <property type="match status" value="1"/>
</dbReference>
<accession>A0A067CAZ8</accession>
<dbReference type="PANTHER" id="PTHR27001">
    <property type="entry name" value="OS01G0253100 PROTEIN"/>
    <property type="match status" value="1"/>
</dbReference>
<gene>
    <name evidence="5" type="ORF">SPRG_08429</name>
</gene>
<dbReference type="SUPFAM" id="SSF56112">
    <property type="entry name" value="Protein kinase-like (PK-like)"/>
    <property type="match status" value="1"/>
</dbReference>
<keyword evidence="3" id="KW-1133">Transmembrane helix</keyword>
<evidence type="ECO:0000313" key="5">
    <source>
        <dbReference type="EMBL" id="KDO26355.1"/>
    </source>
</evidence>
<feature type="transmembrane region" description="Helical" evidence="3">
    <location>
        <begin position="43"/>
        <end position="61"/>
    </location>
</feature>
<dbReference type="OrthoDB" id="849100at2759"/>
<dbReference type="Proteomes" id="UP000030745">
    <property type="component" value="Unassembled WGS sequence"/>
</dbReference>
<dbReference type="InterPro" id="IPR000719">
    <property type="entry name" value="Prot_kinase_dom"/>
</dbReference>
<dbReference type="KEGG" id="spar:SPRG_08429"/>
<sequence>MDAIRIETCTGMLATLKALGTVCVVSTGAVSSTPVLESTTGKLSFIFGILTLSMVLYKTVLSRWRILHDEQRDRRALRATCVSSNYSGFEEPPFEYRISLSLAIPTPLVELASLPATQVPYQDLTKRKLVTMSAHAIIYDARLRNGVDVGLKVVRTVLGDEASVTSALTSLVHELHMLASVSHPHVLGLVGFASSPNLLDFALVTEHAALGPLPALLPSTSWPIRLQIALDVAHAISYLHARHIAHNAVATTHVLVTNEWRAKLTGLAHASAGDGHADVVLFGHFLNELAADCSDVETVTNVIASCLNTTLTDRPSMLQVATLLQRAQTVA</sequence>
<dbReference type="EMBL" id="KK583225">
    <property type="protein sequence ID" value="KDO26355.1"/>
    <property type="molecule type" value="Genomic_DNA"/>
</dbReference>
<name>A0A067CAZ8_SAPPC</name>
<keyword evidence="6" id="KW-1185">Reference proteome</keyword>
<dbReference type="PROSITE" id="PS50011">
    <property type="entry name" value="PROTEIN_KINASE_DOM"/>
    <property type="match status" value="1"/>
</dbReference>
<evidence type="ECO:0000313" key="6">
    <source>
        <dbReference type="Proteomes" id="UP000030745"/>
    </source>
</evidence>
<protein>
    <submittedName>
        <fullName evidence="5">Serine/threonine protein kinase</fullName>
    </submittedName>
</protein>
<evidence type="ECO:0000256" key="2">
    <source>
        <dbReference type="ARBA" id="ARBA00022840"/>
    </source>
</evidence>
<feature type="domain" description="Protein kinase" evidence="4">
    <location>
        <begin position="124"/>
        <end position="331"/>
    </location>
</feature>
<dbReference type="InterPro" id="IPR001245">
    <property type="entry name" value="Ser-Thr/Tyr_kinase_cat_dom"/>
</dbReference>
<keyword evidence="5" id="KW-0808">Transferase</keyword>
<keyword evidence="3" id="KW-0812">Transmembrane</keyword>
<dbReference type="InterPro" id="IPR011009">
    <property type="entry name" value="Kinase-like_dom_sf"/>
</dbReference>
<dbReference type="GO" id="GO:0004674">
    <property type="term" value="F:protein serine/threonine kinase activity"/>
    <property type="evidence" value="ECO:0007669"/>
    <property type="project" value="UniProtKB-KW"/>
</dbReference>
<dbReference type="GO" id="GO:0005524">
    <property type="term" value="F:ATP binding"/>
    <property type="evidence" value="ECO:0007669"/>
    <property type="project" value="UniProtKB-KW"/>
</dbReference>
<proteinExistence type="predicted"/>
<feature type="transmembrane region" description="Helical" evidence="3">
    <location>
        <begin position="12"/>
        <end position="31"/>
    </location>
</feature>
<dbReference type="PANTHER" id="PTHR27001:SF850">
    <property type="entry name" value="OS01G0267800 PROTEIN"/>
    <property type="match status" value="1"/>
</dbReference>
<organism evidence="5 6">
    <name type="scientific">Saprolegnia parasitica (strain CBS 223.65)</name>
    <dbReference type="NCBI Taxonomy" id="695850"/>
    <lineage>
        <taxon>Eukaryota</taxon>
        <taxon>Sar</taxon>
        <taxon>Stramenopiles</taxon>
        <taxon>Oomycota</taxon>
        <taxon>Saprolegniomycetes</taxon>
        <taxon>Saprolegniales</taxon>
        <taxon>Saprolegniaceae</taxon>
        <taxon>Saprolegnia</taxon>
    </lineage>
</organism>
<evidence type="ECO:0000259" key="4">
    <source>
        <dbReference type="PROSITE" id="PS50011"/>
    </source>
</evidence>
<keyword evidence="3" id="KW-0472">Membrane</keyword>
<dbReference type="RefSeq" id="XP_012203053.1">
    <property type="nucleotide sequence ID" value="XM_012347663.1"/>
</dbReference>
<keyword evidence="1" id="KW-0547">Nucleotide-binding</keyword>
<keyword evidence="2" id="KW-0067">ATP-binding</keyword>
<evidence type="ECO:0000256" key="1">
    <source>
        <dbReference type="ARBA" id="ARBA00022741"/>
    </source>
</evidence>
<keyword evidence="5" id="KW-0418">Kinase</keyword>
<dbReference type="VEuPathDB" id="FungiDB:SPRG_08429"/>
<dbReference type="GO" id="GO:0005886">
    <property type="term" value="C:plasma membrane"/>
    <property type="evidence" value="ECO:0007669"/>
    <property type="project" value="TreeGrafter"/>
</dbReference>
<dbReference type="STRING" id="695850.A0A067CAZ8"/>
<evidence type="ECO:0000256" key="3">
    <source>
        <dbReference type="SAM" id="Phobius"/>
    </source>
</evidence>
<dbReference type="GeneID" id="24130648"/>
<dbReference type="AlphaFoldDB" id="A0A067CAZ8"/>